<keyword evidence="1" id="KW-0378">Hydrolase</keyword>
<dbReference type="Proteomes" id="UP000192534">
    <property type="component" value="Unassembled WGS sequence"/>
</dbReference>
<reference evidence="4 5" key="1">
    <citation type="submission" date="2016-12" db="EMBL/GenBank/DDBJ databases">
        <title>The new phylogeny of genus Mycobacterium.</title>
        <authorList>
            <person name="Tortoli E."/>
            <person name="Trovato A."/>
            <person name="Cirillo D.M."/>
        </authorList>
    </citation>
    <scope>NUCLEOTIDE SEQUENCE [LARGE SCALE GENOMIC DNA]</scope>
    <source>
        <strain evidence="4 5">DSM 44223</strain>
    </source>
</reference>
<dbReference type="Gene3D" id="3.90.79.10">
    <property type="entry name" value="Nucleoside Triphosphate Pyrophosphohydrolase"/>
    <property type="match status" value="1"/>
</dbReference>
<dbReference type="GO" id="GO:0016787">
    <property type="term" value="F:hydrolase activity"/>
    <property type="evidence" value="ECO:0007669"/>
    <property type="project" value="UniProtKB-KW"/>
</dbReference>
<evidence type="ECO:0000313" key="5">
    <source>
        <dbReference type="Proteomes" id="UP000192534"/>
    </source>
</evidence>
<dbReference type="PROSITE" id="PS51462">
    <property type="entry name" value="NUDIX"/>
    <property type="match status" value="1"/>
</dbReference>
<accession>A0A1X0IIJ7</accession>
<name>A0A1X0IIJ7_MYCRH</name>
<evidence type="ECO:0000313" key="4">
    <source>
        <dbReference type="EMBL" id="ORB47491.1"/>
    </source>
</evidence>
<dbReference type="InterPro" id="IPR015797">
    <property type="entry name" value="NUDIX_hydrolase-like_dom_sf"/>
</dbReference>
<dbReference type="GO" id="GO:0005829">
    <property type="term" value="C:cytosol"/>
    <property type="evidence" value="ECO:0007669"/>
    <property type="project" value="TreeGrafter"/>
</dbReference>
<organism evidence="4 5">
    <name type="scientific">Mycolicibacterium rhodesiae</name>
    <name type="common">Mycobacterium rhodesiae</name>
    <dbReference type="NCBI Taxonomy" id="36814"/>
    <lineage>
        <taxon>Bacteria</taxon>
        <taxon>Bacillati</taxon>
        <taxon>Actinomycetota</taxon>
        <taxon>Actinomycetes</taxon>
        <taxon>Mycobacteriales</taxon>
        <taxon>Mycobacteriaceae</taxon>
        <taxon>Mycolicibacterium</taxon>
    </lineage>
</organism>
<proteinExistence type="predicted"/>
<dbReference type="GO" id="GO:0019693">
    <property type="term" value="P:ribose phosphate metabolic process"/>
    <property type="evidence" value="ECO:0007669"/>
    <property type="project" value="TreeGrafter"/>
</dbReference>
<dbReference type="PANTHER" id="PTHR11839:SF31">
    <property type="entry name" value="ADP-RIBOSE PYROPHOSPHATASE"/>
    <property type="match status" value="1"/>
</dbReference>
<feature type="region of interest" description="Disordered" evidence="2">
    <location>
        <begin position="185"/>
        <end position="207"/>
    </location>
</feature>
<dbReference type="SUPFAM" id="SSF55811">
    <property type="entry name" value="Nudix"/>
    <property type="match status" value="1"/>
</dbReference>
<comment type="caution">
    <text evidence="4">The sequence shown here is derived from an EMBL/GenBank/DDBJ whole genome shotgun (WGS) entry which is preliminary data.</text>
</comment>
<keyword evidence="5" id="KW-1185">Reference proteome</keyword>
<protein>
    <submittedName>
        <fullName evidence="4">ADP-ribose pyrophosphatase</fullName>
    </submittedName>
</protein>
<dbReference type="GO" id="GO:0006753">
    <property type="term" value="P:nucleoside phosphate metabolic process"/>
    <property type="evidence" value="ECO:0007669"/>
    <property type="project" value="TreeGrafter"/>
</dbReference>
<sequence length="207" mass="22459">MADHDFETVSSETAYRGNILALRVDQVRMPGGNIAKREVVEHYGAVAVVAVDEAGRVAMVYQYRHPIGRRLWELPAGLLDEPGEDPTEAAARELREETGLSAERWDVLVDLMSSPGFSDEALRVYLARILTDVGRPEGHDEEADMEVHWVHIADAVQQVLSGEIVNSTAVAGILAAHAVIVDDQPTRPADVPFPDRPTAFAAGKAGS</sequence>
<dbReference type="OrthoDB" id="9806150at2"/>
<dbReference type="CDD" id="cd24158">
    <property type="entry name" value="NUDIX_ADPRase_Rv1700"/>
    <property type="match status" value="1"/>
</dbReference>
<dbReference type="InterPro" id="IPR000086">
    <property type="entry name" value="NUDIX_hydrolase_dom"/>
</dbReference>
<dbReference type="Pfam" id="PF00293">
    <property type="entry name" value="NUDIX"/>
    <property type="match status" value="1"/>
</dbReference>
<dbReference type="EMBL" id="MVIH01000027">
    <property type="protein sequence ID" value="ORB47491.1"/>
    <property type="molecule type" value="Genomic_DNA"/>
</dbReference>
<evidence type="ECO:0000259" key="3">
    <source>
        <dbReference type="PROSITE" id="PS51462"/>
    </source>
</evidence>
<feature type="domain" description="Nudix hydrolase" evidence="3">
    <location>
        <begin position="41"/>
        <end position="172"/>
    </location>
</feature>
<evidence type="ECO:0000256" key="2">
    <source>
        <dbReference type="SAM" id="MobiDB-lite"/>
    </source>
</evidence>
<gene>
    <name evidence="4" type="ORF">BST42_27555</name>
</gene>
<dbReference type="RefSeq" id="WP_083122887.1">
    <property type="nucleotide sequence ID" value="NZ_JACKUO010000013.1"/>
</dbReference>
<dbReference type="AlphaFoldDB" id="A0A1X0IIJ7"/>
<evidence type="ECO:0000256" key="1">
    <source>
        <dbReference type="ARBA" id="ARBA00022801"/>
    </source>
</evidence>
<dbReference type="PANTHER" id="PTHR11839">
    <property type="entry name" value="UDP/ADP-SUGAR PYROPHOSPHATASE"/>
    <property type="match status" value="1"/>
</dbReference>